<proteinExistence type="predicted"/>
<evidence type="ECO:0000256" key="1">
    <source>
        <dbReference type="SAM" id="MobiDB-lite"/>
    </source>
</evidence>
<dbReference type="Proteomes" id="UP000257200">
    <property type="component" value="Unplaced"/>
</dbReference>
<name>A0A3Q1FFY4_9TELE</name>
<reference evidence="2" key="1">
    <citation type="submission" date="2025-08" db="UniProtKB">
        <authorList>
            <consortium name="Ensembl"/>
        </authorList>
    </citation>
    <scope>IDENTIFICATION</scope>
</reference>
<accession>A0A3Q1FFY4</accession>
<feature type="region of interest" description="Disordered" evidence="1">
    <location>
        <begin position="88"/>
        <end position="115"/>
    </location>
</feature>
<sequence length="224" mass="23975">ALIILPLLHSWPRASKRESHKLQTQSLTSLSDILVFLSPTPVPEEPCATSPAVLEGPRATLPAALEGPCAASPSEQVDATTVSERVKAVSLPAEERPHATSLPAEERPHATSLPAEERPCAASLPVEQRPCAASLPAVERPRAASISPVPSRGFEPANDSVIVHSYTKMKILDLHSRSLSKAVVKIQPEACEQKPKEPNLSKNGQCRFPTNSFCSSVDLVHGQL</sequence>
<protein>
    <submittedName>
        <fullName evidence="2">Uncharacterized protein</fullName>
    </submittedName>
</protein>
<evidence type="ECO:0000313" key="2">
    <source>
        <dbReference type="Ensembl" id="ENSAPOP00000015219.1"/>
    </source>
</evidence>
<dbReference type="Ensembl" id="ENSAPOT00000033142.1">
    <property type="protein sequence ID" value="ENSAPOP00000015219.1"/>
    <property type="gene ID" value="ENSAPOG00000018194.1"/>
</dbReference>
<dbReference type="GeneTree" id="ENSGT00940000179669"/>
<evidence type="ECO:0000313" key="3">
    <source>
        <dbReference type="Proteomes" id="UP000257200"/>
    </source>
</evidence>
<keyword evidence="3" id="KW-1185">Reference proteome</keyword>
<dbReference type="AlphaFoldDB" id="A0A3Q1FFY4"/>
<organism evidence="2 3">
    <name type="scientific">Acanthochromis polyacanthus</name>
    <name type="common">spiny chromis</name>
    <dbReference type="NCBI Taxonomy" id="80966"/>
    <lineage>
        <taxon>Eukaryota</taxon>
        <taxon>Metazoa</taxon>
        <taxon>Chordata</taxon>
        <taxon>Craniata</taxon>
        <taxon>Vertebrata</taxon>
        <taxon>Euteleostomi</taxon>
        <taxon>Actinopterygii</taxon>
        <taxon>Neopterygii</taxon>
        <taxon>Teleostei</taxon>
        <taxon>Neoteleostei</taxon>
        <taxon>Acanthomorphata</taxon>
        <taxon>Ovalentaria</taxon>
        <taxon>Pomacentridae</taxon>
        <taxon>Acanthochromis</taxon>
    </lineage>
</organism>
<reference evidence="2" key="2">
    <citation type="submission" date="2025-09" db="UniProtKB">
        <authorList>
            <consortium name="Ensembl"/>
        </authorList>
    </citation>
    <scope>IDENTIFICATION</scope>
</reference>
<dbReference type="InParanoid" id="A0A3Q1FFY4"/>
<feature type="compositionally biased region" description="Basic and acidic residues" evidence="1">
    <location>
        <begin position="93"/>
        <end position="115"/>
    </location>
</feature>